<organism evidence="8 9">
    <name type="scientific">Alicyclobacillus hesperidum</name>
    <dbReference type="NCBI Taxonomy" id="89784"/>
    <lineage>
        <taxon>Bacteria</taxon>
        <taxon>Bacillati</taxon>
        <taxon>Bacillota</taxon>
        <taxon>Bacilli</taxon>
        <taxon>Bacillales</taxon>
        <taxon>Alicyclobacillaceae</taxon>
        <taxon>Alicyclobacillus</taxon>
    </lineage>
</organism>
<dbReference type="AlphaFoldDB" id="A0A1H2V6D4"/>
<feature type="domain" description="Resolvase/invertase-type recombinase catalytic" evidence="7">
    <location>
        <begin position="9"/>
        <end position="149"/>
    </location>
</feature>
<dbReference type="SUPFAM" id="SSF53041">
    <property type="entry name" value="Resolvase-like"/>
    <property type="match status" value="1"/>
</dbReference>
<evidence type="ECO:0000256" key="3">
    <source>
        <dbReference type="ARBA" id="ARBA00023172"/>
    </source>
</evidence>
<keyword evidence="3" id="KW-0233">DNA recombination</keyword>
<reference evidence="9" key="1">
    <citation type="submission" date="2016-10" db="EMBL/GenBank/DDBJ databases">
        <authorList>
            <person name="Varghese N."/>
        </authorList>
    </citation>
    <scope>NUCLEOTIDE SEQUENCE [LARGE SCALE GENOMIC DNA]</scope>
    <source>
        <strain evidence="9">DSM 12489</strain>
    </source>
</reference>
<sequence>MNLEGGKYCAFYVRVSTDAQDERMQHSAAEPILRQVPPDRLLTFVDHGVSAAKVPMAKRQELQRMLALIRGGQIGTLICYERDRLARDAYEYVEIAKLLISRKVEVVFTAASARTFDGNILVEGISDIAAAYEAQAIQRRVSDAVKEYPAQLFGYKRIRGDDGFVRYYRDSKRADGIAELFDDISSVRGFDEFMLKFESHRRILHRTEAQMLKVLQTPFYAGHVQRFGTYHALPHVEPITSLQTFKAVQVSISNLAQWTGRALDNAIEGIMQPICGLCGSPMAQKSSISYEPRYECRRGGHRVNVIDISLLNAVVMEQISKRITNLDVEAFHQTCSEFIRRHVRRLESERARVIKEYEDKSLAFARRFEPGVNNRVAELALQEIESLEEQSSSLSDKIRQLQAGYSLDVRGLIDLVQHTLVTRMQDKGAVRSLASLLFSRVIVFPERIDFLAYYGKFLRNGGESHEATA</sequence>
<dbReference type="CDD" id="cd00338">
    <property type="entry name" value="Ser_Recombinase"/>
    <property type="match status" value="1"/>
</dbReference>
<dbReference type="InterPro" id="IPR038109">
    <property type="entry name" value="DNA_bind_recomb_sf"/>
</dbReference>
<gene>
    <name evidence="8" type="ORF">SAMN04489725_11010</name>
</gene>
<dbReference type="PANTHER" id="PTHR30461">
    <property type="entry name" value="DNA-INVERTASE FROM LAMBDOID PROPHAGE"/>
    <property type="match status" value="1"/>
</dbReference>
<feature type="coiled-coil region" evidence="6">
    <location>
        <begin position="377"/>
        <end position="404"/>
    </location>
</feature>
<dbReference type="Gene3D" id="3.40.50.1390">
    <property type="entry name" value="Resolvase, N-terminal catalytic domain"/>
    <property type="match status" value="1"/>
</dbReference>
<dbReference type="InterPro" id="IPR006118">
    <property type="entry name" value="Recombinase_CS"/>
</dbReference>
<proteinExistence type="predicted"/>
<evidence type="ECO:0000259" key="7">
    <source>
        <dbReference type="SMART" id="SM00857"/>
    </source>
</evidence>
<dbReference type="PROSITE" id="PS00397">
    <property type="entry name" value="RECOMBINASES_1"/>
    <property type="match status" value="1"/>
</dbReference>
<dbReference type="Proteomes" id="UP000182589">
    <property type="component" value="Unassembled WGS sequence"/>
</dbReference>
<dbReference type="PANTHER" id="PTHR30461:SF23">
    <property type="entry name" value="DNA RECOMBINASE-RELATED"/>
    <property type="match status" value="1"/>
</dbReference>
<keyword evidence="1" id="KW-0229">DNA integration</keyword>
<dbReference type="GO" id="GO:0015074">
    <property type="term" value="P:DNA integration"/>
    <property type="evidence" value="ECO:0007669"/>
    <property type="project" value="UniProtKB-KW"/>
</dbReference>
<dbReference type="EMBL" id="FNOJ01000010">
    <property type="protein sequence ID" value="SDW63810.1"/>
    <property type="molecule type" value="Genomic_DNA"/>
</dbReference>
<dbReference type="STRING" id="89784.SAMN04489725_11010"/>
<evidence type="ECO:0000313" key="9">
    <source>
        <dbReference type="Proteomes" id="UP000182589"/>
    </source>
</evidence>
<evidence type="ECO:0000256" key="2">
    <source>
        <dbReference type="ARBA" id="ARBA00023125"/>
    </source>
</evidence>
<keyword evidence="9" id="KW-1185">Reference proteome</keyword>
<evidence type="ECO:0000256" key="5">
    <source>
        <dbReference type="PROSITE-ProRule" id="PRU10137"/>
    </source>
</evidence>
<name>A0A1H2V6D4_9BACL</name>
<dbReference type="InterPro" id="IPR006119">
    <property type="entry name" value="Resolv_N"/>
</dbReference>
<dbReference type="InterPro" id="IPR050639">
    <property type="entry name" value="SSR_resolvase"/>
</dbReference>
<dbReference type="RefSeq" id="WP_074693232.1">
    <property type="nucleotide sequence ID" value="NZ_FNOJ01000010.1"/>
</dbReference>
<evidence type="ECO:0000256" key="6">
    <source>
        <dbReference type="SAM" id="Coils"/>
    </source>
</evidence>
<dbReference type="InterPro" id="IPR036162">
    <property type="entry name" value="Resolvase-like_N_sf"/>
</dbReference>
<dbReference type="Gene3D" id="3.90.1750.20">
    <property type="entry name" value="Putative Large Serine Recombinase, Chain B, Domain 2"/>
    <property type="match status" value="1"/>
</dbReference>
<evidence type="ECO:0000256" key="4">
    <source>
        <dbReference type="PIRSR" id="PIRSR606118-50"/>
    </source>
</evidence>
<evidence type="ECO:0000256" key="1">
    <source>
        <dbReference type="ARBA" id="ARBA00022908"/>
    </source>
</evidence>
<accession>A0A1H2V6D4</accession>
<dbReference type="SMART" id="SM00857">
    <property type="entry name" value="Resolvase"/>
    <property type="match status" value="1"/>
</dbReference>
<feature type="active site" description="O-(5'-phospho-DNA)-serine intermediate" evidence="4 5">
    <location>
        <position position="16"/>
    </location>
</feature>
<keyword evidence="2" id="KW-0238">DNA-binding</keyword>
<keyword evidence="6" id="KW-0175">Coiled coil</keyword>
<dbReference type="GO" id="GO:0000150">
    <property type="term" value="F:DNA strand exchange activity"/>
    <property type="evidence" value="ECO:0007669"/>
    <property type="project" value="InterPro"/>
</dbReference>
<dbReference type="GO" id="GO:0003677">
    <property type="term" value="F:DNA binding"/>
    <property type="evidence" value="ECO:0007669"/>
    <property type="project" value="UniProtKB-KW"/>
</dbReference>
<dbReference type="Pfam" id="PF00239">
    <property type="entry name" value="Resolvase"/>
    <property type="match status" value="1"/>
</dbReference>
<evidence type="ECO:0000313" key="8">
    <source>
        <dbReference type="EMBL" id="SDW63810.1"/>
    </source>
</evidence>
<protein>
    <submittedName>
        <fullName evidence="8">Site-specific DNA recombinase</fullName>
    </submittedName>
</protein>